<dbReference type="InterPro" id="IPR057031">
    <property type="entry name" value="SFR19-like_C"/>
</dbReference>
<dbReference type="STRING" id="6205.A0A0R3WLR1"/>
<sequence>MDVYSPSHPTDQDADCENTGENFEVGIESSRCLGRAVSGAGSTSLIETSCLMKSPDLSPTLSTSSNMLSDALTVGQDAPMTESFDPPEASLSKTDEIANEKDSKKISSESPLLKDGNRLFNGDQSTRTTGKSAGDQKGTTLDNIDQKIGGHCSHKSKSPGPYKGSNRYSASKSSRYRSRSPRRRHDSRSSRRRSSSHSRYRNSHNRRHSRSRSRDRHYRRSRSALRSRHDRRRRDSHRDRRTRSRSHSRQNKDNGSEPRGLRKDQSACVLTTTSMGLVTSTASVMPPLPENTIKNDPIDHQYDMDETSTPDISEDHLPVARNMNENVAFVFQNHPPPPPLTSAPNFFDWKQKSQNPPAFGQINHPSNLQQLPGSLVRDTLHNQSRPGSYDGNYQARRLNSSAMKELPPNLMSQRPAFNPAYVNRFPGAPPAQFMTINGMLNPLLPFGGILGQPPPPPPPPPSLPSNLSYSAPPPPFIQHINTNSSLPLQQQSHTEVSSRPALASPPPPPPPPSQSNLLETLMSKVGLPTDGIAALSSTSAGGAIPMATIPLPEPIEDKSPMKKINKLLNSAANTLLNQLNVPVSTDGSPPPPPPPPPLTCRSAGKSDQCLSPTKSSMPPLPIIGGIMGSSEVPNGNGSGPTDGKKHKHRLQYNIQEMLARRKRSEFSSTREWQERIALEVKSFIKPFYAAGKVSKEDCRTVLKKSVNKISRSSCTSINTKKIGEFVKLYLRKYYKYRKWQARQQKLHSEPAAKDPSVQ</sequence>
<feature type="domain" description="SFR19-like C-terminal" evidence="2">
    <location>
        <begin position="661"/>
        <end position="744"/>
    </location>
</feature>
<evidence type="ECO:0000256" key="1">
    <source>
        <dbReference type="SAM" id="MobiDB-lite"/>
    </source>
</evidence>
<evidence type="ECO:0000313" key="5">
    <source>
        <dbReference type="WBParaSite" id="TTAC_0000169901-mRNA-1"/>
    </source>
</evidence>
<feature type="region of interest" description="Disordered" evidence="1">
    <location>
        <begin position="77"/>
        <end position="265"/>
    </location>
</feature>
<dbReference type="WBParaSite" id="TTAC_0000169901-mRNA-1">
    <property type="protein sequence ID" value="TTAC_0000169901-mRNA-1"/>
    <property type="gene ID" value="TTAC_0000169901"/>
</dbReference>
<evidence type="ECO:0000313" key="4">
    <source>
        <dbReference type="Proteomes" id="UP000274429"/>
    </source>
</evidence>
<feature type="compositionally biased region" description="Polar residues" evidence="1">
    <location>
        <begin position="122"/>
        <end position="143"/>
    </location>
</feature>
<dbReference type="AlphaFoldDB" id="A0A0R3WLR1"/>
<feature type="region of interest" description="Disordered" evidence="1">
    <location>
        <begin position="580"/>
        <end position="647"/>
    </location>
</feature>
<feature type="region of interest" description="Disordered" evidence="1">
    <location>
        <begin position="1"/>
        <end position="20"/>
    </location>
</feature>
<dbReference type="GO" id="GO:0000245">
    <property type="term" value="P:spliceosomal complex assembly"/>
    <property type="evidence" value="ECO:0007669"/>
    <property type="project" value="TreeGrafter"/>
</dbReference>
<gene>
    <name evidence="3" type="ORF">TTAC_LOCUS1686</name>
</gene>
<feature type="compositionally biased region" description="Pro residues" evidence="1">
    <location>
        <begin position="452"/>
        <end position="463"/>
    </location>
</feature>
<dbReference type="Pfam" id="PF23030">
    <property type="entry name" value="SCAF11-like_C"/>
    <property type="match status" value="1"/>
</dbReference>
<dbReference type="GO" id="GO:0003723">
    <property type="term" value="F:RNA binding"/>
    <property type="evidence" value="ECO:0007669"/>
    <property type="project" value="TreeGrafter"/>
</dbReference>
<dbReference type="PANTHER" id="PTHR47048:SF1">
    <property type="entry name" value="PROTEIN SCAF11"/>
    <property type="match status" value="1"/>
</dbReference>
<name>A0A0R3WLR1_HYDTA</name>
<evidence type="ECO:0000313" key="3">
    <source>
        <dbReference type="EMBL" id="VDM18396.1"/>
    </source>
</evidence>
<dbReference type="EMBL" id="UYWX01000448">
    <property type="protein sequence ID" value="VDM18396.1"/>
    <property type="molecule type" value="Genomic_DNA"/>
</dbReference>
<dbReference type="OrthoDB" id="6277604at2759"/>
<reference evidence="5" key="1">
    <citation type="submission" date="2017-02" db="UniProtKB">
        <authorList>
            <consortium name="WormBaseParasite"/>
        </authorList>
    </citation>
    <scope>IDENTIFICATION</scope>
</reference>
<keyword evidence="4" id="KW-1185">Reference proteome</keyword>
<feature type="compositionally biased region" description="Basic and acidic residues" evidence="1">
    <location>
        <begin position="250"/>
        <end position="265"/>
    </location>
</feature>
<feature type="compositionally biased region" description="Polar residues" evidence="1">
    <location>
        <begin position="479"/>
        <end position="497"/>
    </location>
</feature>
<accession>A0A0R3WLR1</accession>
<feature type="region of interest" description="Disordered" evidence="1">
    <location>
        <begin position="447"/>
        <end position="517"/>
    </location>
</feature>
<feature type="compositionally biased region" description="Pro residues" evidence="1">
    <location>
        <begin position="588"/>
        <end position="598"/>
    </location>
</feature>
<feature type="compositionally biased region" description="Pro residues" evidence="1">
    <location>
        <begin position="503"/>
        <end position="513"/>
    </location>
</feature>
<evidence type="ECO:0000259" key="2">
    <source>
        <dbReference type="Pfam" id="PF23030"/>
    </source>
</evidence>
<reference evidence="3 4" key="2">
    <citation type="submission" date="2018-11" db="EMBL/GenBank/DDBJ databases">
        <authorList>
            <consortium name="Pathogen Informatics"/>
        </authorList>
    </citation>
    <scope>NUCLEOTIDE SEQUENCE [LARGE SCALE GENOMIC DNA]</scope>
</reference>
<dbReference type="PANTHER" id="PTHR47048">
    <property type="entry name" value="PROTEIN SCAF11"/>
    <property type="match status" value="1"/>
</dbReference>
<feature type="compositionally biased region" description="Basic residues" evidence="1">
    <location>
        <begin position="174"/>
        <end position="249"/>
    </location>
</feature>
<protein>
    <submittedName>
        <fullName evidence="5">RRM domain-containing protein</fullName>
    </submittedName>
</protein>
<proteinExistence type="predicted"/>
<feature type="compositionally biased region" description="Basic and acidic residues" evidence="1">
    <location>
        <begin position="93"/>
        <end position="107"/>
    </location>
</feature>
<dbReference type="Proteomes" id="UP000274429">
    <property type="component" value="Unassembled WGS sequence"/>
</dbReference>
<organism evidence="5">
    <name type="scientific">Hydatigena taeniaeformis</name>
    <name type="common">Feline tapeworm</name>
    <name type="synonym">Taenia taeniaeformis</name>
    <dbReference type="NCBI Taxonomy" id="6205"/>
    <lineage>
        <taxon>Eukaryota</taxon>
        <taxon>Metazoa</taxon>
        <taxon>Spiralia</taxon>
        <taxon>Lophotrochozoa</taxon>
        <taxon>Platyhelminthes</taxon>
        <taxon>Cestoda</taxon>
        <taxon>Eucestoda</taxon>
        <taxon>Cyclophyllidea</taxon>
        <taxon>Taeniidae</taxon>
        <taxon>Hydatigera</taxon>
    </lineage>
</organism>